<keyword evidence="2" id="KW-1185">Reference proteome</keyword>
<proteinExistence type="predicted"/>
<dbReference type="STRING" id="145388.A0A0D2JXK3"/>
<dbReference type="RefSeq" id="XP_013902392.1">
    <property type="nucleotide sequence ID" value="XM_014046938.1"/>
</dbReference>
<sequence length="92" mass="9628">MAATLAKYPHIGKVVPAMGYSPAQVSDLEATLNAVPADVIVVGTPTDLTLVMHHLNKPAVLVTYGIAPKEQGAPQLREALQNFMGALVPARA</sequence>
<dbReference type="AlphaFoldDB" id="A0A0D2JXK3"/>
<dbReference type="KEGG" id="mng:MNEG_4588"/>
<name>A0A0D2JXK3_9CHLO</name>
<dbReference type="GeneID" id="25737465"/>
<evidence type="ECO:0000313" key="1">
    <source>
        <dbReference type="EMBL" id="KIZ03373.1"/>
    </source>
</evidence>
<accession>A0A0D2JXK3</accession>
<organism evidence="1 2">
    <name type="scientific">Monoraphidium neglectum</name>
    <dbReference type="NCBI Taxonomy" id="145388"/>
    <lineage>
        <taxon>Eukaryota</taxon>
        <taxon>Viridiplantae</taxon>
        <taxon>Chlorophyta</taxon>
        <taxon>core chlorophytes</taxon>
        <taxon>Chlorophyceae</taxon>
        <taxon>CS clade</taxon>
        <taxon>Sphaeropleales</taxon>
        <taxon>Selenastraceae</taxon>
        <taxon>Monoraphidium</taxon>
    </lineage>
</organism>
<gene>
    <name evidence="1" type="ORF">MNEG_4588</name>
</gene>
<protein>
    <submittedName>
        <fullName evidence="1">Uncharacterized protein</fullName>
    </submittedName>
</protein>
<reference evidence="1 2" key="1">
    <citation type="journal article" date="2013" name="BMC Genomics">
        <title>Reconstruction of the lipid metabolism for the microalga Monoraphidium neglectum from its genome sequence reveals characteristics suitable for biofuel production.</title>
        <authorList>
            <person name="Bogen C."/>
            <person name="Al-Dilaimi A."/>
            <person name="Albersmeier A."/>
            <person name="Wichmann J."/>
            <person name="Grundmann M."/>
            <person name="Rupp O."/>
            <person name="Lauersen K.J."/>
            <person name="Blifernez-Klassen O."/>
            <person name="Kalinowski J."/>
            <person name="Goesmann A."/>
            <person name="Mussgnug J.H."/>
            <person name="Kruse O."/>
        </authorList>
    </citation>
    <scope>NUCLEOTIDE SEQUENCE [LARGE SCALE GENOMIC DNA]</scope>
    <source>
        <strain evidence="1 2">SAG 48.87</strain>
    </source>
</reference>
<dbReference type="EMBL" id="KK100863">
    <property type="protein sequence ID" value="KIZ03373.1"/>
    <property type="molecule type" value="Genomic_DNA"/>
</dbReference>
<dbReference type="Proteomes" id="UP000054498">
    <property type="component" value="Unassembled WGS sequence"/>
</dbReference>
<evidence type="ECO:0000313" key="2">
    <source>
        <dbReference type="Proteomes" id="UP000054498"/>
    </source>
</evidence>